<evidence type="ECO:0000256" key="1">
    <source>
        <dbReference type="ARBA" id="ARBA00022908"/>
    </source>
</evidence>
<sequence length="416" mass="47343">MSVYPIKGSRYWQFDFQISGYRFSGSTKKTCERDAKAVETAEKAKARELVKSITVAAGEPIRLGAACDRWWAEVGSRGSERDMQHALGRIRDIIGDRTFLHDITDDTLSRLIAERRQDRVRAGRDDNGVQLWRPISNKRVNKTTTGLLRRVINRAVDNWNAVVPRAPKWEKHWLKETKRPIREIGHAEEAAIDAEEDADYAALRRFAVITGLRRGSVLLRWPQVDFEQAVVRVITKGGVPRVIPLTKEAYALLWARRGHHPEAVFTFIARRTNKNAKNGQQYIRGQRYPITVYGFVSHWRYATKRAGVKARIHDMRHTAATRTLRETGNLRLVQKLLGHTDIKITAEFYADVLVEDLREGMERTSAAERQAVAKLESGRAVERECAVEVAGNPCNKSRGTSATTDKPLRSRRNSEP</sequence>
<evidence type="ECO:0000313" key="5">
    <source>
        <dbReference type="EMBL" id="ABA04826.1"/>
    </source>
</evidence>
<dbReference type="PROSITE" id="PS51898">
    <property type="entry name" value="TYR_RECOMBINASE"/>
    <property type="match status" value="1"/>
</dbReference>
<name>Q3SSB5_NITWN</name>
<dbReference type="CDD" id="cd00796">
    <property type="entry name" value="INT_Rci_Hp1_C"/>
    <property type="match status" value="1"/>
</dbReference>
<dbReference type="Proteomes" id="UP000002531">
    <property type="component" value="Chromosome"/>
</dbReference>
<dbReference type="InterPro" id="IPR011010">
    <property type="entry name" value="DNA_brk_join_enz"/>
</dbReference>
<dbReference type="GO" id="GO:0015074">
    <property type="term" value="P:DNA integration"/>
    <property type="evidence" value="ECO:0007669"/>
    <property type="project" value="UniProtKB-KW"/>
</dbReference>
<reference evidence="5 6" key="1">
    <citation type="journal article" date="2006" name="Appl. Environ. Microbiol.">
        <title>Genome sequence of the chemolithoautotrophic nitrite-oxidizing bacterium Nitrobacter winogradskyi Nb-255.</title>
        <authorList>
            <person name="Starkenburg S.R."/>
            <person name="Chain P.S."/>
            <person name="Sayavedra-Soto L.A."/>
            <person name="Hauser L."/>
            <person name="Land M.L."/>
            <person name="Larimer F.W."/>
            <person name="Malfatti S.A."/>
            <person name="Klotz M.G."/>
            <person name="Bottomley P.J."/>
            <person name="Arp D.J."/>
            <person name="Hickey W.J."/>
        </authorList>
    </citation>
    <scope>NUCLEOTIDE SEQUENCE [LARGE SCALE GENOMIC DNA]</scope>
    <source>
        <strain evidence="6">ATCC 25391 / DSM 10237 / CIP 104748 / NCIMB 11846 / Nb-255</strain>
    </source>
</reference>
<dbReference type="EMBL" id="CP000115">
    <property type="protein sequence ID" value="ABA04826.1"/>
    <property type="molecule type" value="Genomic_DNA"/>
</dbReference>
<dbReference type="InterPro" id="IPR050090">
    <property type="entry name" value="Tyrosine_recombinase_XerCD"/>
</dbReference>
<dbReference type="eggNOG" id="COG0582">
    <property type="taxonomic scope" value="Bacteria"/>
</dbReference>
<dbReference type="Pfam" id="PF00589">
    <property type="entry name" value="Phage_integrase"/>
    <property type="match status" value="1"/>
</dbReference>
<dbReference type="PANTHER" id="PTHR30349:SF64">
    <property type="entry name" value="PROPHAGE INTEGRASE INTD-RELATED"/>
    <property type="match status" value="1"/>
</dbReference>
<dbReference type="KEGG" id="nwi:Nwi_1565"/>
<keyword evidence="1" id="KW-0229">DNA integration</keyword>
<dbReference type="Gene3D" id="1.10.443.10">
    <property type="entry name" value="Intergrase catalytic core"/>
    <property type="match status" value="1"/>
</dbReference>
<feature type="domain" description="Tyr recombinase" evidence="4">
    <location>
        <begin position="175"/>
        <end position="362"/>
    </location>
</feature>
<keyword evidence="2" id="KW-0233">DNA recombination</keyword>
<dbReference type="OrthoDB" id="7615137at2"/>
<feature type="compositionally biased region" description="Basic and acidic residues" evidence="3">
    <location>
        <begin position="406"/>
        <end position="416"/>
    </location>
</feature>
<dbReference type="GO" id="GO:0003677">
    <property type="term" value="F:DNA binding"/>
    <property type="evidence" value="ECO:0007669"/>
    <property type="project" value="InterPro"/>
</dbReference>
<feature type="compositionally biased region" description="Polar residues" evidence="3">
    <location>
        <begin position="394"/>
        <end position="404"/>
    </location>
</feature>
<dbReference type="SUPFAM" id="SSF56349">
    <property type="entry name" value="DNA breaking-rejoining enzymes"/>
    <property type="match status" value="1"/>
</dbReference>
<proteinExistence type="predicted"/>
<evidence type="ECO:0000259" key="4">
    <source>
        <dbReference type="PROSITE" id="PS51898"/>
    </source>
</evidence>
<accession>Q3SSB5</accession>
<dbReference type="InterPro" id="IPR013762">
    <property type="entry name" value="Integrase-like_cat_sf"/>
</dbReference>
<feature type="region of interest" description="Disordered" evidence="3">
    <location>
        <begin position="390"/>
        <end position="416"/>
    </location>
</feature>
<dbReference type="HOGENOM" id="CLU_027562_11_0_5"/>
<dbReference type="PANTHER" id="PTHR30349">
    <property type="entry name" value="PHAGE INTEGRASE-RELATED"/>
    <property type="match status" value="1"/>
</dbReference>
<dbReference type="RefSeq" id="WP_011314832.1">
    <property type="nucleotide sequence ID" value="NC_007406.1"/>
</dbReference>
<gene>
    <name evidence="5" type="ordered locus">Nwi_1565</name>
</gene>
<dbReference type="GO" id="GO:0006310">
    <property type="term" value="P:DNA recombination"/>
    <property type="evidence" value="ECO:0007669"/>
    <property type="project" value="UniProtKB-KW"/>
</dbReference>
<organism evidence="5 6">
    <name type="scientific">Nitrobacter winogradskyi (strain ATCC 25391 / DSM 10237 / CIP 104748 / NCIMB 11846 / Nb-255)</name>
    <dbReference type="NCBI Taxonomy" id="323098"/>
    <lineage>
        <taxon>Bacteria</taxon>
        <taxon>Pseudomonadati</taxon>
        <taxon>Pseudomonadota</taxon>
        <taxon>Alphaproteobacteria</taxon>
        <taxon>Hyphomicrobiales</taxon>
        <taxon>Nitrobacteraceae</taxon>
        <taxon>Nitrobacter</taxon>
    </lineage>
</organism>
<dbReference type="STRING" id="323098.Nwi_1565"/>
<dbReference type="InterPro" id="IPR002104">
    <property type="entry name" value="Integrase_catalytic"/>
</dbReference>
<evidence type="ECO:0000256" key="2">
    <source>
        <dbReference type="ARBA" id="ARBA00023172"/>
    </source>
</evidence>
<evidence type="ECO:0000313" key="6">
    <source>
        <dbReference type="Proteomes" id="UP000002531"/>
    </source>
</evidence>
<keyword evidence="6" id="KW-1185">Reference proteome</keyword>
<protein>
    <submittedName>
        <fullName evidence="5">Phage integrase</fullName>
    </submittedName>
</protein>
<evidence type="ECO:0000256" key="3">
    <source>
        <dbReference type="SAM" id="MobiDB-lite"/>
    </source>
</evidence>
<dbReference type="AlphaFoldDB" id="Q3SSB5"/>